<organism evidence="20 21">
    <name type="scientific">Filobacillus milosensis</name>
    <dbReference type="NCBI Taxonomy" id="94137"/>
    <lineage>
        <taxon>Bacteria</taxon>
        <taxon>Bacillati</taxon>
        <taxon>Bacillota</taxon>
        <taxon>Bacilli</taxon>
        <taxon>Bacillales</taxon>
        <taxon>Bacillaceae</taxon>
        <taxon>Filobacillus</taxon>
    </lineage>
</organism>
<keyword evidence="4" id="KW-0479">Metal-binding</keyword>
<dbReference type="InterPro" id="IPR018982">
    <property type="entry name" value="RQC_domain"/>
</dbReference>
<dbReference type="SMART" id="SM00487">
    <property type="entry name" value="DEXDc"/>
    <property type="match status" value="1"/>
</dbReference>
<comment type="similarity">
    <text evidence="3">Belongs to the helicase family. RecQ subfamily.</text>
</comment>
<evidence type="ECO:0000256" key="4">
    <source>
        <dbReference type="ARBA" id="ARBA00022723"/>
    </source>
</evidence>
<feature type="domain" description="Helicase ATP-binding" evidence="18">
    <location>
        <begin position="25"/>
        <end position="194"/>
    </location>
</feature>
<evidence type="ECO:0000256" key="9">
    <source>
        <dbReference type="ARBA" id="ARBA00022833"/>
    </source>
</evidence>
<feature type="domain" description="Helicase C-terminal" evidence="19">
    <location>
        <begin position="215"/>
        <end position="364"/>
    </location>
</feature>
<dbReference type="CDD" id="cd17920">
    <property type="entry name" value="DEXHc_RecQ"/>
    <property type="match status" value="1"/>
</dbReference>
<comment type="caution">
    <text evidence="20">The sequence shown here is derived from an EMBL/GenBank/DDBJ whole genome shotgun (WGS) entry which is preliminary data.</text>
</comment>
<dbReference type="PANTHER" id="PTHR13710">
    <property type="entry name" value="DNA HELICASE RECQ FAMILY MEMBER"/>
    <property type="match status" value="1"/>
</dbReference>
<comment type="cofactor">
    <cofactor evidence="1">
        <name>Mg(2+)</name>
        <dbReference type="ChEBI" id="CHEBI:18420"/>
    </cofactor>
</comment>
<dbReference type="SMART" id="SM00956">
    <property type="entry name" value="RQC"/>
    <property type="match status" value="1"/>
</dbReference>
<dbReference type="GO" id="GO:0009432">
    <property type="term" value="P:SOS response"/>
    <property type="evidence" value="ECO:0007669"/>
    <property type="project" value="UniProtKB-UniRule"/>
</dbReference>
<dbReference type="InterPro" id="IPR044876">
    <property type="entry name" value="HRDC_dom_sf"/>
</dbReference>
<dbReference type="InterPro" id="IPR011545">
    <property type="entry name" value="DEAD/DEAH_box_helicase_dom"/>
</dbReference>
<comment type="catalytic activity">
    <reaction evidence="15">
        <text>Couples ATP hydrolysis with the unwinding of duplex DNA by translocating in the 3'-5' direction.</text>
        <dbReference type="EC" id="5.6.2.4"/>
    </reaction>
</comment>
<protein>
    <recommendedName>
        <fullName evidence="16">DNA helicase RecQ</fullName>
        <ecNumber evidence="16">5.6.2.4</ecNumber>
    </recommendedName>
</protein>
<dbReference type="EMBL" id="SOPW01000008">
    <property type="protein sequence ID" value="TFB21351.1"/>
    <property type="molecule type" value="Genomic_DNA"/>
</dbReference>
<dbReference type="Gene3D" id="1.10.150.80">
    <property type="entry name" value="HRDC domain"/>
    <property type="match status" value="1"/>
</dbReference>
<evidence type="ECO:0000256" key="3">
    <source>
        <dbReference type="ARBA" id="ARBA00005446"/>
    </source>
</evidence>
<evidence type="ECO:0000256" key="1">
    <source>
        <dbReference type="ARBA" id="ARBA00001946"/>
    </source>
</evidence>
<dbReference type="SMART" id="SM00341">
    <property type="entry name" value="HRDC"/>
    <property type="match status" value="1"/>
</dbReference>
<dbReference type="FunFam" id="3.40.50.300:FF:001389">
    <property type="entry name" value="ATP-dependent DNA helicase RecQ"/>
    <property type="match status" value="1"/>
</dbReference>
<dbReference type="RefSeq" id="WP_134340016.1">
    <property type="nucleotide sequence ID" value="NZ_SOPW01000008.1"/>
</dbReference>
<dbReference type="GO" id="GO:0030894">
    <property type="term" value="C:replisome"/>
    <property type="evidence" value="ECO:0007669"/>
    <property type="project" value="TreeGrafter"/>
</dbReference>
<dbReference type="Pfam" id="PF09382">
    <property type="entry name" value="RQC"/>
    <property type="match status" value="1"/>
</dbReference>
<evidence type="ECO:0000256" key="6">
    <source>
        <dbReference type="ARBA" id="ARBA00022763"/>
    </source>
</evidence>
<feature type="domain" description="HRDC" evidence="17">
    <location>
        <begin position="513"/>
        <end position="593"/>
    </location>
</feature>
<dbReference type="Pfam" id="PF16124">
    <property type="entry name" value="RecQ_Zn_bind"/>
    <property type="match status" value="1"/>
</dbReference>
<keyword evidence="6" id="KW-0227">DNA damage</keyword>
<dbReference type="GO" id="GO:0005524">
    <property type="term" value="F:ATP binding"/>
    <property type="evidence" value="ECO:0007669"/>
    <property type="project" value="UniProtKB-KW"/>
</dbReference>
<keyword evidence="12" id="KW-0233">DNA recombination</keyword>
<dbReference type="PROSITE" id="PS51194">
    <property type="entry name" value="HELICASE_CTER"/>
    <property type="match status" value="1"/>
</dbReference>
<evidence type="ECO:0000256" key="16">
    <source>
        <dbReference type="NCBIfam" id="TIGR01389"/>
    </source>
</evidence>
<dbReference type="Pfam" id="PF00570">
    <property type="entry name" value="HRDC"/>
    <property type="match status" value="1"/>
</dbReference>
<dbReference type="InterPro" id="IPR032284">
    <property type="entry name" value="RecQ_Zn-bd"/>
</dbReference>
<dbReference type="GO" id="GO:0005737">
    <property type="term" value="C:cytoplasm"/>
    <property type="evidence" value="ECO:0007669"/>
    <property type="project" value="TreeGrafter"/>
</dbReference>
<name>A0A4Y8IMD0_9BACI</name>
<evidence type="ECO:0000259" key="19">
    <source>
        <dbReference type="PROSITE" id="PS51194"/>
    </source>
</evidence>
<dbReference type="GO" id="GO:0016787">
    <property type="term" value="F:hydrolase activity"/>
    <property type="evidence" value="ECO:0007669"/>
    <property type="project" value="UniProtKB-KW"/>
</dbReference>
<evidence type="ECO:0000256" key="15">
    <source>
        <dbReference type="ARBA" id="ARBA00034617"/>
    </source>
</evidence>
<dbReference type="PROSITE" id="PS50967">
    <property type="entry name" value="HRDC"/>
    <property type="match status" value="1"/>
</dbReference>
<comment type="cofactor">
    <cofactor evidence="2">
        <name>Zn(2+)</name>
        <dbReference type="ChEBI" id="CHEBI:29105"/>
    </cofactor>
</comment>
<dbReference type="NCBIfam" id="TIGR00614">
    <property type="entry name" value="recQ_fam"/>
    <property type="match status" value="1"/>
</dbReference>
<evidence type="ECO:0000259" key="18">
    <source>
        <dbReference type="PROSITE" id="PS51192"/>
    </source>
</evidence>
<dbReference type="PROSITE" id="PS51192">
    <property type="entry name" value="HELICASE_ATP_BIND_1"/>
    <property type="match status" value="1"/>
</dbReference>
<dbReference type="Pfam" id="PF14493">
    <property type="entry name" value="HTH_40"/>
    <property type="match status" value="1"/>
</dbReference>
<evidence type="ECO:0000256" key="8">
    <source>
        <dbReference type="ARBA" id="ARBA00022806"/>
    </source>
</evidence>
<dbReference type="InterPro" id="IPR036388">
    <property type="entry name" value="WH-like_DNA-bd_sf"/>
</dbReference>
<dbReference type="GO" id="GO:0009378">
    <property type="term" value="F:four-way junction helicase activity"/>
    <property type="evidence" value="ECO:0007669"/>
    <property type="project" value="TreeGrafter"/>
</dbReference>
<keyword evidence="7 20" id="KW-0378">Hydrolase</keyword>
<keyword evidence="11" id="KW-0238">DNA-binding</keyword>
<sequence length="714" mass="81411">MNQALNKLNELFGYSSFRPGQEEVINHVFNHDSTLAVMPTGGGKSICYQIPSLVMNGTSIIISPLISLMKDQVDSMRTLGVEAAYLNSSLSPVEQEQVLQKMVNGEYNMIFVAPERFESAAFTNALNKISISLIAFDEAHCISQWGHDFRPSYRSIISRIESLSQQPPIMALTATATTQVITDIQSILNIEPKHTVITGFTRENLSFNVLKGVNKKDFIIDYVKNHANDSGIVYTPTRKLTDQVYTLLNEKKFKVERYHAGMSEAERQEAQTAFINDDIAVMVATNAFGMGINKSNVRYILHYSLPMNLESYYQEAGRAGRDGIESECHLLFSAQDIQLQKFLIEQSSDENKKNSEYQKLQDMINYCHTNQCLQQYILEYFSDDINPEPCGKCSNCRQGDQKEDVTKEAQMVLSCVKRMNERFGVSLTAKVLKGSKSQKVKDFNFQTLSTYGLLKQYKEKEIVNLINYLVADGYLKITDAQFPVLNLTAKSVMVLKGEEQVWVPIKAESKQSHTYSDDLFEVLRELRREIAQEQGVPPFMIFADSTLKELAKYVPDTESATLQIKGIGEKKYELFGEAFLEKLIEFRKKHEGELKVENNHSEGTTILKKKSKQDDQPSHLVSFQLFQNGQSIKDIAKERGLTTLTIENHLFKAYREGYELDLEQFFNKEEEQMILNQIDDESDEPVKLKSIKEQLSEDITYMMIRAVLTKHEIV</sequence>
<dbReference type="SUPFAM" id="SSF46785">
    <property type="entry name" value="Winged helix' DNA-binding domain"/>
    <property type="match status" value="1"/>
</dbReference>
<dbReference type="InterPro" id="IPR014001">
    <property type="entry name" value="Helicase_ATP-bd"/>
</dbReference>
<evidence type="ECO:0000313" key="20">
    <source>
        <dbReference type="EMBL" id="TFB21351.1"/>
    </source>
</evidence>
<dbReference type="GO" id="GO:0043590">
    <property type="term" value="C:bacterial nucleoid"/>
    <property type="evidence" value="ECO:0007669"/>
    <property type="project" value="TreeGrafter"/>
</dbReference>
<evidence type="ECO:0000256" key="12">
    <source>
        <dbReference type="ARBA" id="ARBA00023172"/>
    </source>
</evidence>
<keyword evidence="5" id="KW-0547">Nucleotide-binding</keyword>
<proteinExistence type="inferred from homology"/>
<keyword evidence="10" id="KW-0067">ATP-binding</keyword>
<dbReference type="AlphaFoldDB" id="A0A4Y8IMD0"/>
<evidence type="ECO:0000259" key="17">
    <source>
        <dbReference type="PROSITE" id="PS50967"/>
    </source>
</evidence>
<dbReference type="EC" id="5.6.2.4" evidence="16"/>
<dbReference type="GO" id="GO:0006260">
    <property type="term" value="P:DNA replication"/>
    <property type="evidence" value="ECO:0007669"/>
    <property type="project" value="InterPro"/>
</dbReference>
<dbReference type="InterPro" id="IPR029491">
    <property type="entry name" value="Helicase_HTH"/>
</dbReference>
<dbReference type="InterPro" id="IPR006293">
    <property type="entry name" value="DNA_helicase_ATP-dep_RecQ_bac"/>
</dbReference>
<dbReference type="SUPFAM" id="SSF47819">
    <property type="entry name" value="HRDC-like"/>
    <property type="match status" value="1"/>
</dbReference>
<dbReference type="GO" id="GO:0003677">
    <property type="term" value="F:DNA binding"/>
    <property type="evidence" value="ECO:0007669"/>
    <property type="project" value="UniProtKB-KW"/>
</dbReference>
<evidence type="ECO:0000256" key="7">
    <source>
        <dbReference type="ARBA" id="ARBA00022801"/>
    </source>
</evidence>
<dbReference type="Gene3D" id="3.40.50.300">
    <property type="entry name" value="P-loop containing nucleotide triphosphate hydrolases"/>
    <property type="match status" value="2"/>
</dbReference>
<dbReference type="InterPro" id="IPR001650">
    <property type="entry name" value="Helicase_C-like"/>
</dbReference>
<dbReference type="OrthoDB" id="9763310at2"/>
<evidence type="ECO:0000256" key="2">
    <source>
        <dbReference type="ARBA" id="ARBA00001947"/>
    </source>
</evidence>
<dbReference type="SUPFAM" id="SSF52540">
    <property type="entry name" value="P-loop containing nucleoside triphosphate hydrolases"/>
    <property type="match status" value="1"/>
</dbReference>
<dbReference type="InterPro" id="IPR036390">
    <property type="entry name" value="WH_DNA-bd_sf"/>
</dbReference>
<keyword evidence="9" id="KW-0862">Zinc</keyword>
<dbReference type="Pfam" id="PF00270">
    <property type="entry name" value="DEAD"/>
    <property type="match status" value="1"/>
</dbReference>
<dbReference type="InterPro" id="IPR010997">
    <property type="entry name" value="HRDC-like_sf"/>
</dbReference>
<dbReference type="GO" id="GO:0046872">
    <property type="term" value="F:metal ion binding"/>
    <property type="evidence" value="ECO:0007669"/>
    <property type="project" value="UniProtKB-KW"/>
</dbReference>
<dbReference type="InterPro" id="IPR004589">
    <property type="entry name" value="DNA_helicase_ATP-dep_RecQ"/>
</dbReference>
<accession>A0A4Y8IMD0</accession>
<evidence type="ECO:0000256" key="13">
    <source>
        <dbReference type="ARBA" id="ARBA00023204"/>
    </source>
</evidence>
<evidence type="ECO:0000313" key="21">
    <source>
        <dbReference type="Proteomes" id="UP000297975"/>
    </source>
</evidence>
<keyword evidence="14" id="KW-0413">Isomerase</keyword>
<dbReference type="GO" id="GO:0006310">
    <property type="term" value="P:DNA recombination"/>
    <property type="evidence" value="ECO:0007669"/>
    <property type="project" value="UniProtKB-UniRule"/>
</dbReference>
<gene>
    <name evidence="20" type="primary">recQ</name>
    <name evidence="20" type="ORF">E3U55_08530</name>
</gene>
<keyword evidence="13" id="KW-0234">DNA repair</keyword>
<dbReference type="CDD" id="cd18794">
    <property type="entry name" value="SF2_C_RecQ"/>
    <property type="match status" value="1"/>
</dbReference>
<dbReference type="Proteomes" id="UP000297975">
    <property type="component" value="Unassembled WGS sequence"/>
</dbReference>
<keyword evidence="8 20" id="KW-0347">Helicase</keyword>
<dbReference type="GO" id="GO:0043138">
    <property type="term" value="F:3'-5' DNA helicase activity"/>
    <property type="evidence" value="ECO:0007669"/>
    <property type="project" value="UniProtKB-EC"/>
</dbReference>
<evidence type="ECO:0000256" key="14">
    <source>
        <dbReference type="ARBA" id="ARBA00023235"/>
    </source>
</evidence>
<evidence type="ECO:0000256" key="5">
    <source>
        <dbReference type="ARBA" id="ARBA00022741"/>
    </source>
</evidence>
<dbReference type="NCBIfam" id="TIGR01389">
    <property type="entry name" value="recQ"/>
    <property type="match status" value="1"/>
</dbReference>
<evidence type="ECO:0000256" key="10">
    <source>
        <dbReference type="ARBA" id="ARBA00022840"/>
    </source>
</evidence>
<dbReference type="SMART" id="SM00490">
    <property type="entry name" value="HELICc"/>
    <property type="match status" value="1"/>
</dbReference>
<evidence type="ECO:0000256" key="11">
    <source>
        <dbReference type="ARBA" id="ARBA00023125"/>
    </source>
</evidence>
<dbReference type="Pfam" id="PF00271">
    <property type="entry name" value="Helicase_C"/>
    <property type="match status" value="1"/>
</dbReference>
<dbReference type="InterPro" id="IPR027417">
    <property type="entry name" value="P-loop_NTPase"/>
</dbReference>
<dbReference type="Gene3D" id="1.10.10.10">
    <property type="entry name" value="Winged helix-like DNA-binding domain superfamily/Winged helix DNA-binding domain"/>
    <property type="match status" value="1"/>
</dbReference>
<reference evidence="20 21" key="1">
    <citation type="submission" date="2019-03" db="EMBL/GenBank/DDBJ databases">
        <authorList>
            <person name="He R.-H."/>
        </authorList>
    </citation>
    <scope>NUCLEOTIDE SEQUENCE [LARGE SCALE GENOMIC DNA]</scope>
    <source>
        <strain evidence="21">SH 714</strain>
    </source>
</reference>
<dbReference type="InterPro" id="IPR002121">
    <property type="entry name" value="HRDC_dom"/>
</dbReference>
<dbReference type="GO" id="GO:0006281">
    <property type="term" value="P:DNA repair"/>
    <property type="evidence" value="ECO:0007669"/>
    <property type="project" value="UniProtKB-KW"/>
</dbReference>
<keyword evidence="21" id="KW-1185">Reference proteome</keyword>
<dbReference type="PANTHER" id="PTHR13710:SF105">
    <property type="entry name" value="ATP-DEPENDENT DNA HELICASE Q1"/>
    <property type="match status" value="1"/>
</dbReference>